<proteinExistence type="inferred from homology"/>
<dbReference type="InterPro" id="IPR036779">
    <property type="entry name" value="LysM_dom_sf"/>
</dbReference>
<dbReference type="EMBL" id="ON970616">
    <property type="protein sequence ID" value="UVK63521.1"/>
    <property type="molecule type" value="Genomic_DNA"/>
</dbReference>
<dbReference type="Proteomes" id="UP001059694">
    <property type="component" value="Segment"/>
</dbReference>
<dbReference type="GO" id="GO:0009253">
    <property type="term" value="P:peptidoglycan catabolic process"/>
    <property type="evidence" value="ECO:0007669"/>
    <property type="project" value="InterPro"/>
</dbReference>
<dbReference type="Pfam" id="PF01183">
    <property type="entry name" value="Glyco_hydro_25"/>
    <property type="match status" value="1"/>
</dbReference>
<evidence type="ECO:0000256" key="2">
    <source>
        <dbReference type="ARBA" id="ARBA00010646"/>
    </source>
</evidence>
<dbReference type="Pfam" id="PF01476">
    <property type="entry name" value="LysM"/>
    <property type="match status" value="2"/>
</dbReference>
<feature type="domain" description="LysM" evidence="7">
    <location>
        <begin position="241"/>
        <end position="285"/>
    </location>
</feature>
<dbReference type="PROSITE" id="PS51782">
    <property type="entry name" value="LYSM"/>
    <property type="match status" value="2"/>
</dbReference>
<sequence>MTLNGIDVSGWQAGINLAAVPADFVLIKATGGTGFVSPAANGQYAQAKSLGKLRGVYHFAREAGYRGTATQEADHFVASIKGFLDGETILVLDWEGDNTHDVAWALAWLNRVYALTGVRPLIYMSGSVTREVDWTPVVNAGYGLWVAAYALGYTPFNGYGAPAGPSGVGHWPFVAMWQYTSTGRLPGWNGNLDLNVFYGDRAAWLKYAAKNGAVKAAPAPAPKPAPAPAPKPAPRPAPAAGTYTVKGGDSLSAIAAAHGTTWQALAKLNGIANPNVIRPGQVLKLTGAPAAGVFYTVKAGDSLSAIAAAYKTSWQALAKLNGLANPNVIHPGQRLRVR</sequence>
<evidence type="ECO:0000259" key="7">
    <source>
        <dbReference type="PROSITE" id="PS51782"/>
    </source>
</evidence>
<dbReference type="SMART" id="SM00257">
    <property type="entry name" value="LysM"/>
    <property type="match status" value="2"/>
</dbReference>
<feature type="compositionally biased region" description="Pro residues" evidence="6">
    <location>
        <begin position="219"/>
        <end position="237"/>
    </location>
</feature>
<evidence type="ECO:0000313" key="8">
    <source>
        <dbReference type="EMBL" id="UVK63521.1"/>
    </source>
</evidence>
<evidence type="ECO:0000256" key="6">
    <source>
        <dbReference type="SAM" id="MobiDB-lite"/>
    </source>
</evidence>
<feature type="region of interest" description="Disordered" evidence="6">
    <location>
        <begin position="218"/>
        <end position="242"/>
    </location>
</feature>
<dbReference type="InterPro" id="IPR018077">
    <property type="entry name" value="Glyco_hydro_fam25_subgr"/>
</dbReference>
<evidence type="ECO:0000256" key="5">
    <source>
        <dbReference type="ARBA" id="ARBA00023295"/>
    </source>
</evidence>
<dbReference type="Gene3D" id="3.20.20.80">
    <property type="entry name" value="Glycosidases"/>
    <property type="match status" value="1"/>
</dbReference>
<comment type="catalytic activity">
    <reaction evidence="1">
        <text>Hydrolysis of (1-&gt;4)-beta-linkages between N-acetylmuramic acid and N-acetyl-D-glucosamine residues in a peptidoglycan and between N-acetyl-D-glucosamine residues in chitodextrins.</text>
        <dbReference type="EC" id="3.2.1.17"/>
    </reaction>
</comment>
<dbReference type="GO" id="GO:0016998">
    <property type="term" value="P:cell wall macromolecule catabolic process"/>
    <property type="evidence" value="ECO:0007669"/>
    <property type="project" value="InterPro"/>
</dbReference>
<dbReference type="CDD" id="cd00118">
    <property type="entry name" value="LysM"/>
    <property type="match status" value="2"/>
</dbReference>
<protein>
    <recommendedName>
        <fullName evidence="3">lysozyme</fullName>
        <ecNumber evidence="3">3.2.1.17</ecNumber>
    </recommendedName>
</protein>
<name>A0A9E7U1Y4_9CAUD</name>
<gene>
    <name evidence="8" type="primary">1</name>
    <name evidence="8" type="ORF">SEA_JANEEMI_1</name>
</gene>
<reference evidence="8" key="1">
    <citation type="submission" date="2022-07" db="EMBL/GenBank/DDBJ databases">
        <authorList>
            <person name="Patel Y.B."/>
            <person name="Mathew B.V."/>
            <person name="Medina A."/>
            <person name="Patel V.P."/>
            <person name="Paul R."/>
            <person name="Saji H."/>
            <person name="Syeda A."/>
            <person name="Thomson J."/>
            <person name="Gibb B.P."/>
            <person name="Furlong K.P."/>
            <person name="Rudner A.D."/>
            <person name="Beyer A.R."/>
            <person name="Chong R.A."/>
            <person name="Edgington N.P."/>
            <person name="Freise A.C."/>
            <person name="Garcia Costas A.M."/>
            <person name="Klyczek K.K."/>
            <person name="Swerdlow S.J."/>
            <person name="Garlena R.A."/>
            <person name="Russell D.A."/>
            <person name="Jacobs-Sera D."/>
            <person name="Hatfull G.F."/>
        </authorList>
    </citation>
    <scope>NUCLEOTIDE SEQUENCE</scope>
</reference>
<dbReference type="PANTHER" id="PTHR33734">
    <property type="entry name" value="LYSM DOMAIN-CONTAINING GPI-ANCHORED PROTEIN 2"/>
    <property type="match status" value="1"/>
</dbReference>
<evidence type="ECO:0000256" key="3">
    <source>
        <dbReference type="ARBA" id="ARBA00012732"/>
    </source>
</evidence>
<dbReference type="Gene3D" id="3.10.350.10">
    <property type="entry name" value="LysM domain"/>
    <property type="match status" value="2"/>
</dbReference>
<dbReference type="InterPro" id="IPR018392">
    <property type="entry name" value="LysM"/>
</dbReference>
<keyword evidence="4" id="KW-0378">Hydrolase</keyword>
<dbReference type="InterPro" id="IPR017853">
    <property type="entry name" value="GH"/>
</dbReference>
<comment type="similarity">
    <text evidence="2">Belongs to the glycosyl hydrolase 25 family.</text>
</comment>
<dbReference type="SMART" id="SM00641">
    <property type="entry name" value="Glyco_25"/>
    <property type="match status" value="1"/>
</dbReference>
<dbReference type="GO" id="GO:0008932">
    <property type="term" value="F:lytic endotransglycosylase activity"/>
    <property type="evidence" value="ECO:0007669"/>
    <property type="project" value="TreeGrafter"/>
</dbReference>
<evidence type="ECO:0000313" key="9">
    <source>
        <dbReference type="Proteomes" id="UP001059694"/>
    </source>
</evidence>
<dbReference type="PROSITE" id="PS51904">
    <property type="entry name" value="GLYCOSYL_HYDROL_F25_2"/>
    <property type="match status" value="1"/>
</dbReference>
<dbReference type="InterPro" id="IPR002053">
    <property type="entry name" value="Glyco_hydro_25"/>
</dbReference>
<dbReference type="GO" id="GO:0003796">
    <property type="term" value="F:lysozyme activity"/>
    <property type="evidence" value="ECO:0007669"/>
    <property type="project" value="UniProtKB-EC"/>
</dbReference>
<feature type="domain" description="LysM" evidence="7">
    <location>
        <begin position="293"/>
        <end position="337"/>
    </location>
</feature>
<dbReference type="SUPFAM" id="SSF54106">
    <property type="entry name" value="LysM domain"/>
    <property type="match status" value="2"/>
</dbReference>
<dbReference type="EC" id="3.2.1.17" evidence="3"/>
<keyword evidence="5" id="KW-0326">Glycosidase</keyword>
<keyword evidence="9" id="KW-1185">Reference proteome</keyword>
<dbReference type="PANTHER" id="PTHR33734:SF22">
    <property type="entry name" value="MEMBRANE-BOUND LYTIC MUREIN TRANSGLYCOSYLASE D"/>
    <property type="match status" value="1"/>
</dbReference>
<accession>A0A9E7U1Y4</accession>
<dbReference type="SUPFAM" id="SSF51445">
    <property type="entry name" value="(Trans)glycosidases"/>
    <property type="match status" value="1"/>
</dbReference>
<organism evidence="8 9">
    <name type="scientific">Arthrobacter phage Janeemi</name>
    <dbReference type="NCBI Taxonomy" id="2927240"/>
    <lineage>
        <taxon>Viruses</taxon>
        <taxon>Duplodnaviria</taxon>
        <taxon>Heunggongvirae</taxon>
        <taxon>Uroviricota</taxon>
        <taxon>Caudoviricetes</taxon>
        <taxon>Casidaviridae</taxon>
        <taxon>Yangvirus</taxon>
        <taxon>Yangvirus janeemi</taxon>
    </lineage>
</organism>
<evidence type="ECO:0000256" key="1">
    <source>
        <dbReference type="ARBA" id="ARBA00000632"/>
    </source>
</evidence>
<evidence type="ECO:0000256" key="4">
    <source>
        <dbReference type="ARBA" id="ARBA00022801"/>
    </source>
</evidence>